<dbReference type="RefSeq" id="WP_085443515.1">
    <property type="nucleotide sequence ID" value="NZ_LVJN01000020.1"/>
</dbReference>
<dbReference type="OrthoDB" id="4070623at2"/>
<dbReference type="STRING" id="1434232.MAIT1_01663"/>
<organism evidence="1 2">
    <name type="scientific">Magnetofaba australis IT-1</name>
    <dbReference type="NCBI Taxonomy" id="1434232"/>
    <lineage>
        <taxon>Bacteria</taxon>
        <taxon>Pseudomonadati</taxon>
        <taxon>Pseudomonadota</taxon>
        <taxon>Magnetococcia</taxon>
        <taxon>Magnetococcales</taxon>
        <taxon>Magnetococcaceae</taxon>
        <taxon>Magnetofaba</taxon>
    </lineage>
</organism>
<dbReference type="Proteomes" id="UP000194003">
    <property type="component" value="Unassembled WGS sequence"/>
</dbReference>
<comment type="caution">
    <text evidence="1">The sequence shown here is derived from an EMBL/GenBank/DDBJ whole genome shotgun (WGS) entry which is preliminary data.</text>
</comment>
<keyword evidence="2" id="KW-1185">Reference proteome</keyword>
<accession>A0A1Y2K0X3</accession>
<proteinExistence type="predicted"/>
<gene>
    <name evidence="1" type="ORF">MAIT1_01663</name>
</gene>
<sequence>MQPIYKIEADSKDITANLDPLLIALSVSDKASMKSDSASITLDDDGGRIAPPRLGAQLKLFLGYAGQGLIDLGQFVVDAVEMSGPPRQMRIRANAADMRSALRAPIDQSWRGQTLGAIVQTIAKRHELTPSIEPKLAAILIAHIDQTKESDANFIARLAHKYDAVVKIAQKQLVFVPKDGARSVGGAPLKSHAIPYDGIVSWSVTLADRNQYNGVEAYWHDLDQAQSNCERAGAPQQPIYRIPTTYPTAEAARAAAKSYLNKLTRTQASLSLTLPGRPEIQAEEQIVLSGFGPLLDGAWTVESAQHDLDAGRGLSTRLETSRPVLDGMLQGAADGEKPA</sequence>
<dbReference type="EMBL" id="LVJN01000020">
    <property type="protein sequence ID" value="OSM01648.1"/>
    <property type="molecule type" value="Genomic_DNA"/>
</dbReference>
<name>A0A1Y2K0X3_9PROT</name>
<dbReference type="SUPFAM" id="SSF69279">
    <property type="entry name" value="Phage tail proteins"/>
    <property type="match status" value="1"/>
</dbReference>
<evidence type="ECO:0000313" key="2">
    <source>
        <dbReference type="Proteomes" id="UP000194003"/>
    </source>
</evidence>
<protein>
    <submittedName>
        <fullName evidence="1">Uncharacterized protein</fullName>
    </submittedName>
</protein>
<dbReference type="Pfam" id="PF05954">
    <property type="entry name" value="Phage_GPD"/>
    <property type="match status" value="1"/>
</dbReference>
<reference evidence="1 2" key="1">
    <citation type="journal article" date="2016" name="BMC Genomics">
        <title>Combined genomic and structural analyses of a cultured magnetotactic bacterium reveals its niche adaptation to a dynamic environment.</title>
        <authorList>
            <person name="Araujo A.C."/>
            <person name="Morillo V."/>
            <person name="Cypriano J."/>
            <person name="Teixeira L.C."/>
            <person name="Leao P."/>
            <person name="Lyra S."/>
            <person name="Almeida L.G."/>
            <person name="Bazylinski D.A."/>
            <person name="Vasconcellos A.T."/>
            <person name="Abreu F."/>
            <person name="Lins U."/>
        </authorList>
    </citation>
    <scope>NUCLEOTIDE SEQUENCE [LARGE SCALE GENOMIC DNA]</scope>
    <source>
        <strain evidence="1 2">IT-1</strain>
    </source>
</reference>
<dbReference type="AlphaFoldDB" id="A0A1Y2K0X3"/>
<evidence type="ECO:0000313" key="1">
    <source>
        <dbReference type="EMBL" id="OSM01648.1"/>
    </source>
</evidence>